<dbReference type="EMBL" id="JBFPER010000001">
    <property type="protein sequence ID" value="MEX0380255.1"/>
    <property type="molecule type" value="Genomic_DNA"/>
</dbReference>
<feature type="transmembrane region" description="Helical" evidence="8">
    <location>
        <begin position="318"/>
        <end position="336"/>
    </location>
</feature>
<evidence type="ECO:0000256" key="8">
    <source>
        <dbReference type="SAM" id="Phobius"/>
    </source>
</evidence>
<feature type="transmembrane region" description="Helical" evidence="8">
    <location>
        <begin position="371"/>
        <end position="396"/>
    </location>
</feature>
<proteinExistence type="predicted"/>
<keyword evidence="5 8" id="KW-0812">Transmembrane</keyword>
<feature type="transmembrane region" description="Helical" evidence="8">
    <location>
        <begin position="154"/>
        <end position="180"/>
    </location>
</feature>
<keyword evidence="6 8" id="KW-1133">Transmembrane helix</keyword>
<evidence type="ECO:0000259" key="9">
    <source>
        <dbReference type="Pfam" id="PF13303"/>
    </source>
</evidence>
<keyword evidence="4" id="KW-0762">Sugar transport</keyword>
<feature type="transmembrane region" description="Helical" evidence="8">
    <location>
        <begin position="268"/>
        <end position="287"/>
    </location>
</feature>
<comment type="subcellular location">
    <subcellularLocation>
        <location evidence="1">Cell membrane</location>
        <topology evidence="1">Multi-pass membrane protein</topology>
    </subcellularLocation>
</comment>
<keyword evidence="2" id="KW-0813">Transport</keyword>
<feature type="transmembrane region" description="Helical" evidence="8">
    <location>
        <begin position="46"/>
        <end position="72"/>
    </location>
</feature>
<feature type="transmembrane region" description="Helical" evidence="8">
    <location>
        <begin position="234"/>
        <end position="261"/>
    </location>
</feature>
<name>A0ABV3S1G7_9LACO</name>
<evidence type="ECO:0000256" key="2">
    <source>
        <dbReference type="ARBA" id="ARBA00022448"/>
    </source>
</evidence>
<feature type="transmembrane region" description="Helical" evidence="8">
    <location>
        <begin position="192"/>
        <end position="214"/>
    </location>
</feature>
<evidence type="ECO:0000256" key="4">
    <source>
        <dbReference type="ARBA" id="ARBA00022597"/>
    </source>
</evidence>
<feature type="domain" description="Phosphotransferase system EIIC" evidence="9">
    <location>
        <begin position="49"/>
        <end position="408"/>
    </location>
</feature>
<evidence type="ECO:0000256" key="3">
    <source>
        <dbReference type="ARBA" id="ARBA00022475"/>
    </source>
</evidence>
<feature type="transmembrane region" description="Helical" evidence="8">
    <location>
        <begin position="84"/>
        <end position="107"/>
    </location>
</feature>
<keyword evidence="7 8" id="KW-0472">Membrane</keyword>
<evidence type="ECO:0000313" key="10">
    <source>
        <dbReference type="EMBL" id="MEX0380255.1"/>
    </source>
</evidence>
<keyword evidence="3" id="KW-1003">Cell membrane</keyword>
<dbReference type="Proteomes" id="UP001556617">
    <property type="component" value="Unassembled WGS sequence"/>
</dbReference>
<organism evidence="10 11">
    <name type="scientific">Leuconostoc aquikimchii</name>
    <dbReference type="NCBI Taxonomy" id="3236804"/>
    <lineage>
        <taxon>Bacteria</taxon>
        <taxon>Bacillati</taxon>
        <taxon>Bacillota</taxon>
        <taxon>Bacilli</taxon>
        <taxon>Lactobacillales</taxon>
        <taxon>Lactobacillaceae</taxon>
        <taxon>Leuconostoc</taxon>
    </lineage>
</organism>
<dbReference type="RefSeq" id="WP_367973672.1">
    <property type="nucleotide sequence ID" value="NZ_JBFPEQ010000001.1"/>
</dbReference>
<reference evidence="10 11" key="1">
    <citation type="submission" date="2024-07" db="EMBL/GenBank/DDBJ databases">
        <authorList>
            <person name="Yun M."/>
        </authorList>
    </citation>
    <scope>NUCLEOTIDE SEQUENCE [LARGE SCALE GENOMIC DNA]</scope>
    <source>
        <strain evidence="10 11">MS01</strain>
    </source>
</reference>
<dbReference type="InterPro" id="IPR003352">
    <property type="entry name" value="PTS_EIIC"/>
</dbReference>
<evidence type="ECO:0000256" key="5">
    <source>
        <dbReference type="ARBA" id="ARBA00022692"/>
    </source>
</evidence>
<keyword evidence="11" id="KW-1185">Reference proteome</keyword>
<evidence type="ECO:0000256" key="1">
    <source>
        <dbReference type="ARBA" id="ARBA00004651"/>
    </source>
</evidence>
<accession>A0ABV3S1G7</accession>
<feature type="transmembrane region" description="Helical" evidence="8">
    <location>
        <begin position="114"/>
        <end position="134"/>
    </location>
</feature>
<sequence>MSIKADGQKWATKESQAVRNEEYARKASENIPETFSGTTELKLKDFFFKVLSGSAQGILIGVLPSAVMKYIIQYSGLGTTAFGANLSAILTLFTSLIPFLIGMAVALQFKMKSLDVGVVAIATAAASGSIRWAQAPVGFMNPVTGIRSVAPANVYIASGAGDVINAMIVAAIAVFVTWLVARYLKGFGSVAIILSPIVVGGGVGLIGKVIAPYVGDVTTWIGNLVEAFTNFAPIPMAILIAMAFSIIIITPVSTVGIALAISLSGIGSGAAAMGVVATTIVLLINSWRVNKPGVTVAIALGAMKGMMPSVFAKPVTMLPFLLSAAISGIPVALFNIQGTPTTAGFGYIGLVSPIQSMVKDPNVPASVMNHFINPMIAIVAWLIVPIIAGFIAQFIFSKLLKLYVPADFQQEL</sequence>
<dbReference type="Pfam" id="PF13303">
    <property type="entry name" value="PTS_EIIC_2"/>
    <property type="match status" value="1"/>
</dbReference>
<gene>
    <name evidence="10" type="ORF">AB3K24_02655</name>
</gene>
<evidence type="ECO:0000313" key="11">
    <source>
        <dbReference type="Proteomes" id="UP001556617"/>
    </source>
</evidence>
<evidence type="ECO:0000256" key="6">
    <source>
        <dbReference type="ARBA" id="ARBA00022989"/>
    </source>
</evidence>
<protein>
    <submittedName>
        <fullName evidence="10">PTS transporter subunit IIC</fullName>
    </submittedName>
</protein>
<comment type="caution">
    <text evidence="10">The sequence shown here is derived from an EMBL/GenBank/DDBJ whole genome shotgun (WGS) entry which is preliminary data.</text>
</comment>
<evidence type="ECO:0000256" key="7">
    <source>
        <dbReference type="ARBA" id="ARBA00023136"/>
    </source>
</evidence>